<gene>
    <name evidence="2" type="ORF">GJ744_012098</name>
</gene>
<comment type="caution">
    <text evidence="2">The sequence shown here is derived from an EMBL/GenBank/DDBJ whole genome shotgun (WGS) entry which is preliminary data.</text>
</comment>
<proteinExistence type="predicted"/>
<feature type="compositionally biased region" description="Basic and acidic residues" evidence="1">
    <location>
        <begin position="24"/>
        <end position="39"/>
    </location>
</feature>
<keyword evidence="3" id="KW-1185">Reference proteome</keyword>
<dbReference type="EMBL" id="JAACFV010000091">
    <property type="protein sequence ID" value="KAF7506206.1"/>
    <property type="molecule type" value="Genomic_DNA"/>
</dbReference>
<dbReference type="Proteomes" id="UP000606974">
    <property type="component" value="Unassembled WGS sequence"/>
</dbReference>
<feature type="compositionally biased region" description="Basic and acidic residues" evidence="1">
    <location>
        <begin position="50"/>
        <end position="66"/>
    </location>
</feature>
<organism evidence="2 3">
    <name type="scientific">Endocarpon pusillum</name>
    <dbReference type="NCBI Taxonomy" id="364733"/>
    <lineage>
        <taxon>Eukaryota</taxon>
        <taxon>Fungi</taxon>
        <taxon>Dikarya</taxon>
        <taxon>Ascomycota</taxon>
        <taxon>Pezizomycotina</taxon>
        <taxon>Eurotiomycetes</taxon>
        <taxon>Chaetothyriomycetidae</taxon>
        <taxon>Verrucariales</taxon>
        <taxon>Verrucariaceae</taxon>
        <taxon>Endocarpon</taxon>
    </lineage>
</organism>
<sequence>MTTRRAAMMIMSFRPGSSSTQIEAPRKDSIASKADRSEFSPEVPETPPPAREEMRYKNGHINDGKKDHRRRTGPVGGVSTVDGDAALSPMTDSATSTADLSEDDPATIHTSKITMIKILGKRSGPSGVEYRSLPAIKLPILDEAAEIFPWAKYVQNLRKRRQALSLWRDQLELLLGGGNEQGPSCLYRGAP</sequence>
<feature type="compositionally biased region" description="Polar residues" evidence="1">
    <location>
        <begin position="90"/>
        <end position="99"/>
    </location>
</feature>
<reference evidence="2" key="1">
    <citation type="submission" date="2020-02" db="EMBL/GenBank/DDBJ databases">
        <authorList>
            <person name="Palmer J.M."/>
        </authorList>
    </citation>
    <scope>NUCLEOTIDE SEQUENCE</scope>
    <source>
        <strain evidence="2">EPUS1.4</strain>
        <tissue evidence="2">Thallus</tissue>
    </source>
</reference>
<name>A0A8H7AFJ7_9EURO</name>
<evidence type="ECO:0000313" key="2">
    <source>
        <dbReference type="EMBL" id="KAF7506206.1"/>
    </source>
</evidence>
<evidence type="ECO:0000256" key="1">
    <source>
        <dbReference type="SAM" id="MobiDB-lite"/>
    </source>
</evidence>
<accession>A0A8H7AFJ7</accession>
<evidence type="ECO:0000313" key="3">
    <source>
        <dbReference type="Proteomes" id="UP000606974"/>
    </source>
</evidence>
<feature type="region of interest" description="Disordered" evidence="1">
    <location>
        <begin position="1"/>
        <end position="103"/>
    </location>
</feature>
<dbReference type="AlphaFoldDB" id="A0A8H7AFJ7"/>
<protein>
    <submittedName>
        <fullName evidence="2">Uncharacterized protein</fullName>
    </submittedName>
</protein>